<organism evidence="7 8">
    <name type="scientific">Ulvibacter antarcticus</name>
    <dbReference type="NCBI Taxonomy" id="442714"/>
    <lineage>
        <taxon>Bacteria</taxon>
        <taxon>Pseudomonadati</taxon>
        <taxon>Bacteroidota</taxon>
        <taxon>Flavobacteriia</taxon>
        <taxon>Flavobacteriales</taxon>
        <taxon>Flavobacteriaceae</taxon>
        <taxon>Ulvibacter</taxon>
    </lineage>
</organism>
<evidence type="ECO:0000313" key="8">
    <source>
        <dbReference type="Proteomes" id="UP000271339"/>
    </source>
</evidence>
<feature type="transmembrane region" description="Helical" evidence="5">
    <location>
        <begin position="220"/>
        <end position="239"/>
    </location>
</feature>
<dbReference type="AlphaFoldDB" id="A0A3L9YZA3"/>
<keyword evidence="3 5" id="KW-1133">Transmembrane helix</keyword>
<keyword evidence="8" id="KW-1185">Reference proteome</keyword>
<feature type="transmembrane region" description="Helical" evidence="5">
    <location>
        <begin position="28"/>
        <end position="46"/>
    </location>
</feature>
<comment type="caution">
    <text evidence="7">The sequence shown here is derived from an EMBL/GenBank/DDBJ whole genome shotgun (WGS) entry which is preliminary data.</text>
</comment>
<dbReference type="InterPro" id="IPR051533">
    <property type="entry name" value="WaaL-like"/>
</dbReference>
<feature type="transmembrane region" description="Helical" evidence="5">
    <location>
        <begin position="58"/>
        <end position="78"/>
    </location>
</feature>
<dbReference type="GO" id="GO:0016020">
    <property type="term" value="C:membrane"/>
    <property type="evidence" value="ECO:0007669"/>
    <property type="project" value="UniProtKB-SubCell"/>
</dbReference>
<evidence type="ECO:0000256" key="2">
    <source>
        <dbReference type="ARBA" id="ARBA00022692"/>
    </source>
</evidence>
<sequence>MKILLRAIYPYAFLLLYLILPFDNYVRALPNILLIVLVAAFPFVITKKDIQKVKTIPVLILLGFILFLLGNALIQGRLETDINIIKKVLIAFGLLLLYFPVRNVDKLKKIVIFSSLATILFSVINVIIVYNTSEELLFKSYPLLIESLLIDRIYLGFLSVLSILICFDFLRPKFHPENRYYVVYIIINLLFLILIVSKVALLILLAVLITRQFYGKTKKVRILVTVIALTVMVFGYLQFNKEIVQQDFLKSSQNTETNFFKKTLTWDIRTIVWHCAGVISEETGLNLFGIGFKETKDRLADCYEEKIVDPQKKNRFVSDRYNTHNQYFDFYLSTGLIGLILFVGFLVYLIVSNRKVFFATALVVVLIAYCFMENIFHRQLGAYYAGLILILLITENSRNLNKTIKESEEA</sequence>
<gene>
    <name evidence="7" type="ORF">BXY75_0392</name>
</gene>
<evidence type="ECO:0000256" key="5">
    <source>
        <dbReference type="SAM" id="Phobius"/>
    </source>
</evidence>
<comment type="subcellular location">
    <subcellularLocation>
        <location evidence="1">Membrane</location>
        <topology evidence="1">Multi-pass membrane protein</topology>
    </subcellularLocation>
</comment>
<feature type="transmembrane region" description="Helical" evidence="5">
    <location>
        <begin position="110"/>
        <end position="133"/>
    </location>
</feature>
<evidence type="ECO:0000256" key="3">
    <source>
        <dbReference type="ARBA" id="ARBA00022989"/>
    </source>
</evidence>
<feature type="transmembrane region" description="Helical" evidence="5">
    <location>
        <begin position="7"/>
        <end position="22"/>
    </location>
</feature>
<dbReference type="InterPro" id="IPR007016">
    <property type="entry name" value="O-antigen_ligase-rel_domated"/>
</dbReference>
<keyword evidence="2 5" id="KW-0812">Transmembrane</keyword>
<evidence type="ECO:0000259" key="6">
    <source>
        <dbReference type="Pfam" id="PF04932"/>
    </source>
</evidence>
<dbReference type="Proteomes" id="UP000271339">
    <property type="component" value="Unassembled WGS sequence"/>
</dbReference>
<dbReference type="Pfam" id="PF04932">
    <property type="entry name" value="Wzy_C"/>
    <property type="match status" value="1"/>
</dbReference>
<evidence type="ECO:0000256" key="4">
    <source>
        <dbReference type="ARBA" id="ARBA00023136"/>
    </source>
</evidence>
<feature type="transmembrane region" description="Helical" evidence="5">
    <location>
        <begin position="330"/>
        <end position="350"/>
    </location>
</feature>
<evidence type="ECO:0000313" key="7">
    <source>
        <dbReference type="EMBL" id="RMA65976.1"/>
    </source>
</evidence>
<protein>
    <submittedName>
        <fullName evidence="7">O-antigen ligase</fullName>
    </submittedName>
</protein>
<feature type="transmembrane region" description="Helical" evidence="5">
    <location>
        <begin position="84"/>
        <end position="101"/>
    </location>
</feature>
<dbReference type="PANTHER" id="PTHR37422">
    <property type="entry name" value="TEICHURONIC ACID BIOSYNTHESIS PROTEIN TUAE"/>
    <property type="match status" value="1"/>
</dbReference>
<name>A0A3L9YZA3_9FLAO</name>
<feature type="transmembrane region" description="Helical" evidence="5">
    <location>
        <begin position="356"/>
        <end position="372"/>
    </location>
</feature>
<dbReference type="OrthoDB" id="1424618at2"/>
<evidence type="ECO:0000256" key="1">
    <source>
        <dbReference type="ARBA" id="ARBA00004141"/>
    </source>
</evidence>
<dbReference type="GO" id="GO:0016874">
    <property type="term" value="F:ligase activity"/>
    <property type="evidence" value="ECO:0007669"/>
    <property type="project" value="UniProtKB-KW"/>
</dbReference>
<dbReference type="RefSeq" id="WP_121905997.1">
    <property type="nucleotide sequence ID" value="NZ_REFC01000011.1"/>
</dbReference>
<reference evidence="7 8" key="1">
    <citation type="submission" date="2018-10" db="EMBL/GenBank/DDBJ databases">
        <title>Genomic Encyclopedia of Archaeal and Bacterial Type Strains, Phase II (KMG-II): from individual species to whole genera.</title>
        <authorList>
            <person name="Goeker M."/>
        </authorList>
    </citation>
    <scope>NUCLEOTIDE SEQUENCE [LARGE SCALE GENOMIC DNA]</scope>
    <source>
        <strain evidence="7 8">DSM 23424</strain>
    </source>
</reference>
<accession>A0A3L9YZA3</accession>
<keyword evidence="7" id="KW-0436">Ligase</keyword>
<proteinExistence type="predicted"/>
<feature type="domain" description="O-antigen ligase-related" evidence="6">
    <location>
        <begin position="185"/>
        <end position="343"/>
    </location>
</feature>
<keyword evidence="4 5" id="KW-0472">Membrane</keyword>
<dbReference type="PANTHER" id="PTHR37422:SF13">
    <property type="entry name" value="LIPOPOLYSACCHARIDE BIOSYNTHESIS PROTEIN PA4999-RELATED"/>
    <property type="match status" value="1"/>
</dbReference>
<feature type="transmembrane region" description="Helical" evidence="5">
    <location>
        <begin position="182"/>
        <end position="208"/>
    </location>
</feature>
<feature type="transmembrane region" description="Helical" evidence="5">
    <location>
        <begin position="153"/>
        <end position="170"/>
    </location>
</feature>
<dbReference type="EMBL" id="REFC01000011">
    <property type="protein sequence ID" value="RMA65976.1"/>
    <property type="molecule type" value="Genomic_DNA"/>
</dbReference>